<evidence type="ECO:0000313" key="12">
    <source>
        <dbReference type="Proteomes" id="UP000061362"/>
    </source>
</evidence>
<evidence type="ECO:0000313" key="5">
    <source>
        <dbReference type="EMBL" id="AKV73732.1"/>
    </source>
</evidence>
<dbReference type="GO" id="GO:0005524">
    <property type="term" value="F:ATP binding"/>
    <property type="evidence" value="ECO:0007669"/>
    <property type="project" value="UniProtKB-KW"/>
</dbReference>
<evidence type="ECO:0000313" key="7">
    <source>
        <dbReference type="EMBL" id="AKV78223.1"/>
    </source>
</evidence>
<keyword evidence="1" id="KW-0547">Nucleotide-binding</keyword>
<dbReference type="SUPFAM" id="SSF52540">
    <property type="entry name" value="P-loop containing nucleoside triphosphate hydrolases"/>
    <property type="match status" value="1"/>
</dbReference>
<evidence type="ECO:0000313" key="6">
    <source>
        <dbReference type="EMBL" id="AKV75972.1"/>
    </source>
</evidence>
<accession>A0A088E2U6</accession>
<feature type="domain" description="ABC transporter" evidence="3">
    <location>
        <begin position="8"/>
        <end position="236"/>
    </location>
</feature>
<protein>
    <submittedName>
        <fullName evidence="4">ABC transporter related protein</fullName>
    </submittedName>
    <submittedName>
        <fullName evidence="5">Multidrug ABC transporter ATP-binding protein</fullName>
    </submittedName>
</protein>
<dbReference type="Proteomes" id="UP000068832">
    <property type="component" value="Chromosome"/>
</dbReference>
<dbReference type="Proteomes" id="UP000029084">
    <property type="component" value="Chromosome"/>
</dbReference>
<dbReference type="PROSITE" id="PS50893">
    <property type="entry name" value="ABC_TRANSPORTER_2"/>
    <property type="match status" value="1"/>
</dbReference>
<reference evidence="12 13" key="2">
    <citation type="journal article" date="2015" name="Genome Announc.">
        <title>Complete Genome Sequences of Evolved Arsenate-Resistant Metallosphaera sedula Strains.</title>
        <authorList>
            <person name="Ai C."/>
            <person name="McCarthy S."/>
            <person name="Schackwitz W."/>
            <person name="Martin J."/>
            <person name="Lipzen A."/>
            <person name="Blum P."/>
        </authorList>
    </citation>
    <scope>NUCLEOTIDE SEQUENCE [LARGE SCALE GENOMIC DNA]</scope>
    <source>
        <strain evidence="7 13">ARS120-1</strain>
        <strain evidence="8 12">ARS120-2</strain>
        <strain evidence="5 15">ARS50-1</strain>
        <strain evidence="6 14">ARS50-2</strain>
    </source>
</reference>
<organism evidence="4 10">
    <name type="scientific">Metallosphaera sedula</name>
    <dbReference type="NCBI Taxonomy" id="43687"/>
    <lineage>
        <taxon>Archaea</taxon>
        <taxon>Thermoproteota</taxon>
        <taxon>Thermoprotei</taxon>
        <taxon>Sulfolobales</taxon>
        <taxon>Sulfolobaceae</taxon>
        <taxon>Metallosphaera</taxon>
    </lineage>
</organism>
<dbReference type="PATRIC" id="fig|43687.5.peg.632"/>
<dbReference type="InterPro" id="IPR003439">
    <property type="entry name" value="ABC_transporter-like_ATP-bd"/>
</dbReference>
<dbReference type="PANTHER" id="PTHR43613">
    <property type="entry name" value="ABC TRANSPORTER, ATP-BINDING PROTEIN"/>
    <property type="match status" value="1"/>
</dbReference>
<sequence length="243" mass="27153">MIADHSAVSVTALYKSVGRKEILRGLSFDVEEGEVFGIIGPNGAGKTTTLRVLSGIIISYSGDVKVFGENPRSARAKGYISYMPEDAFPYDRLTGIENLQFYARIYSRGDRKLEESYLERGIKIASLGDRIYDRAMEYSRGMKRRLVIARTLMVNPKLAILDEPTSALDVESSVRIRDMIRSMKGNTTLILSSHNLLEVEYMCDRVLMINSGRGVKLGKPKEIIEETGTRNLEESFIKLVGEG</sequence>
<dbReference type="EMBL" id="CP012176">
    <property type="protein sequence ID" value="AKV82715.1"/>
    <property type="molecule type" value="Genomic_DNA"/>
</dbReference>
<reference evidence="4 10" key="1">
    <citation type="journal article" date="2014" name="J. Bacteriol.">
        <title>Role of an Archaeal PitA Transporter in the Copper and Arsenic Resistance of Metallosphaera sedula, an Extreme Thermoacidophile.</title>
        <authorList>
            <person name="McCarthy S."/>
            <person name="Ai C."/>
            <person name="Wheaton G."/>
            <person name="Tevatia R."/>
            <person name="Eckrich V."/>
            <person name="Kelly R."/>
            <person name="Blum P."/>
        </authorList>
    </citation>
    <scope>NUCLEOTIDE SEQUENCE [LARGE SCALE GENOMIC DNA]</scope>
    <source>
        <strain evidence="4 10">CuR1</strain>
    </source>
</reference>
<dbReference type="Gene3D" id="3.40.50.300">
    <property type="entry name" value="P-loop containing nucleotide triphosphate hydrolases"/>
    <property type="match status" value="1"/>
</dbReference>
<reference evidence="9 11" key="3">
    <citation type="submission" date="2015-07" db="EMBL/GenBank/DDBJ databases">
        <title>Physiological, transcriptional responses and genome re-sequencing of acid resistant extremely thermoacidophilic Metallosphaera sedula SARC-M1.</title>
        <authorList>
            <person name="Ai C."/>
            <person name="McCarthy S."/>
            <person name="Eckrich V."/>
            <person name="Rudrappa D."/>
            <person name="Qiu G."/>
            <person name="Blum P."/>
        </authorList>
    </citation>
    <scope>NUCLEOTIDE SEQUENCE [LARGE SCALE GENOMIC DNA]</scope>
    <source>
        <strain evidence="9 11">SARC-M1</strain>
    </source>
</reference>
<evidence type="ECO:0000313" key="14">
    <source>
        <dbReference type="Proteomes" id="UP000062475"/>
    </source>
</evidence>
<keyword evidence="2 5" id="KW-0067">ATP-binding</keyword>
<evidence type="ECO:0000313" key="11">
    <source>
        <dbReference type="Proteomes" id="UP000056255"/>
    </source>
</evidence>
<dbReference type="SMART" id="SM00382">
    <property type="entry name" value="AAA"/>
    <property type="match status" value="1"/>
</dbReference>
<dbReference type="EMBL" id="CP012174">
    <property type="protein sequence ID" value="AKV78223.1"/>
    <property type="molecule type" value="Genomic_DNA"/>
</dbReference>
<dbReference type="Proteomes" id="UP000062475">
    <property type="component" value="Chromosome"/>
</dbReference>
<proteinExistence type="predicted"/>
<dbReference type="Pfam" id="PF00005">
    <property type="entry name" value="ABC_tran"/>
    <property type="match status" value="1"/>
</dbReference>
<evidence type="ECO:0000256" key="1">
    <source>
        <dbReference type="ARBA" id="ARBA00022741"/>
    </source>
</evidence>
<dbReference type="AlphaFoldDB" id="A0A088E2U6"/>
<dbReference type="EMBL" id="CP008822">
    <property type="protein sequence ID" value="AIM26779.1"/>
    <property type="molecule type" value="Genomic_DNA"/>
</dbReference>
<dbReference type="RefSeq" id="WP_012020579.1">
    <property type="nucleotide sequence ID" value="NZ_CP008822.1"/>
</dbReference>
<dbReference type="PANTHER" id="PTHR43613:SF1">
    <property type="entry name" value="ABC TRANSPORTER, ATP-BINDING PROTEIN"/>
    <property type="match status" value="1"/>
</dbReference>
<gene>
    <name evidence="4" type="ORF">HA72_0617</name>
    <name evidence="5" type="ORF">MsedA_0630</name>
    <name evidence="6" type="ORF">MsedB_0630</name>
    <name evidence="7" type="ORF">MsedC_0629</name>
    <name evidence="8" type="ORF">MsedD_0630</name>
    <name evidence="9" type="ORF">MsedE_0630</name>
</gene>
<dbReference type="EMBL" id="CP012173">
    <property type="protein sequence ID" value="AKV75972.1"/>
    <property type="molecule type" value="Genomic_DNA"/>
</dbReference>
<dbReference type="Proteomes" id="UP000062398">
    <property type="component" value="Chromosome"/>
</dbReference>
<evidence type="ECO:0000313" key="8">
    <source>
        <dbReference type="EMBL" id="AKV80468.1"/>
    </source>
</evidence>
<dbReference type="EMBL" id="CP012172">
    <property type="protein sequence ID" value="AKV73732.1"/>
    <property type="molecule type" value="Genomic_DNA"/>
</dbReference>
<dbReference type="Proteomes" id="UP000061362">
    <property type="component" value="Chromosome"/>
</dbReference>
<evidence type="ECO:0000259" key="3">
    <source>
        <dbReference type="PROSITE" id="PS50893"/>
    </source>
</evidence>
<dbReference type="OMA" id="ILSEGTM"/>
<evidence type="ECO:0000313" key="9">
    <source>
        <dbReference type="EMBL" id="AKV82715.1"/>
    </source>
</evidence>
<dbReference type="InterPro" id="IPR027417">
    <property type="entry name" value="P-loop_NTPase"/>
</dbReference>
<evidence type="ECO:0000256" key="2">
    <source>
        <dbReference type="ARBA" id="ARBA00022840"/>
    </source>
</evidence>
<dbReference type="OrthoDB" id="87732at2157"/>
<evidence type="ECO:0000313" key="15">
    <source>
        <dbReference type="Proteomes" id="UP000068832"/>
    </source>
</evidence>
<dbReference type="CDD" id="cd03230">
    <property type="entry name" value="ABC_DR_subfamily_A"/>
    <property type="match status" value="1"/>
</dbReference>
<dbReference type="GeneID" id="91755070"/>
<dbReference type="EMBL" id="CP012175">
    <property type="protein sequence ID" value="AKV80468.1"/>
    <property type="molecule type" value="Genomic_DNA"/>
</dbReference>
<evidence type="ECO:0000313" key="4">
    <source>
        <dbReference type="EMBL" id="AIM26779.1"/>
    </source>
</evidence>
<evidence type="ECO:0000313" key="13">
    <source>
        <dbReference type="Proteomes" id="UP000062398"/>
    </source>
</evidence>
<dbReference type="Proteomes" id="UP000056255">
    <property type="component" value="Chromosome"/>
</dbReference>
<dbReference type="InterPro" id="IPR003593">
    <property type="entry name" value="AAA+_ATPase"/>
</dbReference>
<evidence type="ECO:0000313" key="10">
    <source>
        <dbReference type="Proteomes" id="UP000029084"/>
    </source>
</evidence>
<name>A0A088E2U6_9CREN</name>
<dbReference type="GO" id="GO:0016887">
    <property type="term" value="F:ATP hydrolysis activity"/>
    <property type="evidence" value="ECO:0007669"/>
    <property type="project" value="InterPro"/>
</dbReference>